<feature type="non-terminal residue" evidence="1">
    <location>
        <position position="1"/>
    </location>
</feature>
<evidence type="ECO:0000313" key="1">
    <source>
        <dbReference type="EMBL" id="MBZ4040722.1"/>
    </source>
</evidence>
<feature type="non-terminal residue" evidence="1">
    <location>
        <position position="96"/>
    </location>
</feature>
<gene>
    <name evidence="1" type="ORF">K6753_14430</name>
</gene>
<sequence>ERETLGAVDESKLLEELSQWHPAVRRDILRFNNVFRNNLETAGIVDSDGTIIFKSDTPSTAEKKRLTCEEEAVRMTSLWEDPLSKLDNGESIVDYD</sequence>
<dbReference type="EMBL" id="JAINZW010000042">
    <property type="protein sequence ID" value="MBZ4040722.1"/>
    <property type="molecule type" value="Genomic_DNA"/>
</dbReference>
<dbReference type="Proteomes" id="UP001430954">
    <property type="component" value="Unassembled WGS sequence"/>
</dbReference>
<dbReference type="RefSeq" id="WP_223677172.1">
    <property type="nucleotide sequence ID" value="NZ_JAINZW010000042.1"/>
</dbReference>
<organism evidence="1 2">
    <name type="scientific">Novilysobacter selenitireducens</name>
    <dbReference type="NCBI Taxonomy" id="2872639"/>
    <lineage>
        <taxon>Bacteria</taxon>
        <taxon>Pseudomonadati</taxon>
        <taxon>Pseudomonadota</taxon>
        <taxon>Gammaproteobacteria</taxon>
        <taxon>Lysobacterales</taxon>
        <taxon>Lysobacteraceae</taxon>
        <taxon>Novilysobacter</taxon>
    </lineage>
</organism>
<accession>A0ABS7TA15</accession>
<keyword evidence="2" id="KW-1185">Reference proteome</keyword>
<protein>
    <submittedName>
        <fullName evidence="1">Uncharacterized protein</fullName>
    </submittedName>
</protein>
<name>A0ABS7TA15_9GAMM</name>
<reference evidence="1 2" key="1">
    <citation type="submission" date="2021-09" db="EMBL/GenBank/DDBJ databases">
        <title>Lysobacter sp. 13A isolated from the river sediment.</title>
        <authorList>
            <person name="Liu H."/>
            <person name="Li S."/>
            <person name="Mao S."/>
        </authorList>
    </citation>
    <scope>NUCLEOTIDE SEQUENCE [LARGE SCALE GENOMIC DNA]</scope>
    <source>
        <strain evidence="1 2">13A</strain>
    </source>
</reference>
<proteinExistence type="predicted"/>
<evidence type="ECO:0000313" key="2">
    <source>
        <dbReference type="Proteomes" id="UP001430954"/>
    </source>
</evidence>
<comment type="caution">
    <text evidence="1">The sequence shown here is derived from an EMBL/GenBank/DDBJ whole genome shotgun (WGS) entry which is preliminary data.</text>
</comment>